<accession>A0AAW8QZM7</accession>
<evidence type="ECO:0000256" key="3">
    <source>
        <dbReference type="ARBA" id="ARBA00022475"/>
    </source>
</evidence>
<sequence length="386" mass="43958">MFHYLKFANYFISTLLGISTVLLGQHWILVGFAVFVAFYVIGDAFFGEDMSQPKLNNKMFLDAMLYASVPTTILLLSVCLWIVTPYDWTFMHWISDHFVYDFVAAKQNTNLAELAVAVVFCGLMLSGVATVVGHELVHRVGNKTAVTTGRWLMSLSFDASFSIEHVFNHHVHVATEKDPVTAPRGRSVYIQVPLAIYGTSKAAWEIEKKRLQRKKLPVLSLQNQYITGWLMTVAWLVLATILAGWQGLLFVSGVGIAAKVILEIVNYMEHYGLVRHPRQRVEPRHSWNNNRKISCWAMFNLPRHSHHHARGAVPFEKLEAMPDAPIMIGGYISTMLLVLIPPLWYRLMASKLQHWDETMANEQELAILAQQKTERISAKAQRRRLI</sequence>
<proteinExistence type="inferred from homology"/>
<keyword evidence="9" id="KW-0408">Iron</keyword>
<keyword evidence="3" id="KW-1003">Cell membrane</keyword>
<feature type="transmembrane region" description="Helical" evidence="12">
    <location>
        <begin position="59"/>
        <end position="83"/>
    </location>
</feature>
<keyword evidence="4" id="KW-0997">Cell inner membrane</keyword>
<dbReference type="InterPro" id="IPR005804">
    <property type="entry name" value="FA_desaturase_dom"/>
</dbReference>
<keyword evidence="5 12" id="KW-0812">Transmembrane</keyword>
<evidence type="ECO:0000256" key="5">
    <source>
        <dbReference type="ARBA" id="ARBA00022692"/>
    </source>
</evidence>
<evidence type="ECO:0000313" key="15">
    <source>
        <dbReference type="Proteomes" id="UP001249020"/>
    </source>
</evidence>
<feature type="transmembrane region" description="Helical" evidence="12">
    <location>
        <begin position="324"/>
        <end position="345"/>
    </location>
</feature>
<keyword evidence="7 12" id="KW-1133">Transmembrane helix</keyword>
<organism evidence="14 15">
    <name type="scientific">Brumicola blandensis</name>
    <dbReference type="NCBI Taxonomy" id="3075611"/>
    <lineage>
        <taxon>Bacteria</taxon>
        <taxon>Pseudomonadati</taxon>
        <taxon>Pseudomonadota</taxon>
        <taxon>Gammaproteobacteria</taxon>
        <taxon>Alteromonadales</taxon>
        <taxon>Alteromonadaceae</taxon>
        <taxon>Brumicola</taxon>
    </lineage>
</organism>
<comment type="subcellular location">
    <subcellularLocation>
        <location evidence="1">Cell inner membrane</location>
        <topology evidence="1">Multi-pass membrane protein</topology>
    </subcellularLocation>
</comment>
<dbReference type="Pfam" id="PF00487">
    <property type="entry name" value="FA_desaturase"/>
    <property type="match status" value="1"/>
</dbReference>
<dbReference type="GO" id="GO:0004497">
    <property type="term" value="F:monooxygenase activity"/>
    <property type="evidence" value="ECO:0007669"/>
    <property type="project" value="UniProtKB-KW"/>
</dbReference>
<evidence type="ECO:0000259" key="13">
    <source>
        <dbReference type="Pfam" id="PF00487"/>
    </source>
</evidence>
<name>A0AAW8QZM7_9ALTE</name>
<comment type="similarity">
    <text evidence="2">Belongs to the fatty acid desaturase type 1 family. AlkB subfamily.</text>
</comment>
<evidence type="ECO:0000256" key="2">
    <source>
        <dbReference type="ARBA" id="ARBA00010823"/>
    </source>
</evidence>
<dbReference type="EMBL" id="JAVRIE010000001">
    <property type="protein sequence ID" value="MDT0581320.1"/>
    <property type="molecule type" value="Genomic_DNA"/>
</dbReference>
<dbReference type="GO" id="GO:0005886">
    <property type="term" value="C:plasma membrane"/>
    <property type="evidence" value="ECO:0007669"/>
    <property type="project" value="UniProtKB-SubCell"/>
</dbReference>
<keyword evidence="11 12" id="KW-0472">Membrane</keyword>
<protein>
    <submittedName>
        <fullName evidence="14">Alkane 1-monooxygenase</fullName>
    </submittedName>
</protein>
<keyword evidence="10" id="KW-0503">Monooxygenase</keyword>
<evidence type="ECO:0000256" key="4">
    <source>
        <dbReference type="ARBA" id="ARBA00022519"/>
    </source>
</evidence>
<comment type="caution">
    <text evidence="14">The sequence shown here is derived from an EMBL/GenBank/DDBJ whole genome shotgun (WGS) entry which is preliminary data.</text>
</comment>
<dbReference type="InterPro" id="IPR033885">
    <property type="entry name" value="AlkB/XylM"/>
</dbReference>
<evidence type="ECO:0000256" key="10">
    <source>
        <dbReference type="ARBA" id="ARBA00023033"/>
    </source>
</evidence>
<evidence type="ECO:0000256" key="1">
    <source>
        <dbReference type="ARBA" id="ARBA00004429"/>
    </source>
</evidence>
<reference evidence="14 15" key="1">
    <citation type="submission" date="2023-09" db="EMBL/GenBank/DDBJ databases">
        <authorList>
            <person name="Rey-Velasco X."/>
        </authorList>
    </citation>
    <scope>NUCLEOTIDE SEQUENCE [LARGE SCALE GENOMIC DNA]</scope>
    <source>
        <strain evidence="14 15">W409</strain>
    </source>
</reference>
<evidence type="ECO:0000256" key="11">
    <source>
        <dbReference type="ARBA" id="ARBA00023136"/>
    </source>
</evidence>
<dbReference type="Proteomes" id="UP001249020">
    <property type="component" value="Unassembled WGS sequence"/>
</dbReference>
<keyword evidence="8" id="KW-0560">Oxidoreductase</keyword>
<evidence type="ECO:0000256" key="9">
    <source>
        <dbReference type="ARBA" id="ARBA00023004"/>
    </source>
</evidence>
<feature type="transmembrane region" description="Helical" evidence="12">
    <location>
        <begin position="225"/>
        <end position="245"/>
    </location>
</feature>
<evidence type="ECO:0000256" key="6">
    <source>
        <dbReference type="ARBA" id="ARBA00022723"/>
    </source>
</evidence>
<keyword evidence="15" id="KW-1185">Reference proteome</keyword>
<evidence type="ECO:0000256" key="8">
    <source>
        <dbReference type="ARBA" id="ARBA00023002"/>
    </source>
</evidence>
<dbReference type="AlphaFoldDB" id="A0AAW8QZM7"/>
<evidence type="ECO:0000256" key="12">
    <source>
        <dbReference type="SAM" id="Phobius"/>
    </source>
</evidence>
<dbReference type="RefSeq" id="WP_311360127.1">
    <property type="nucleotide sequence ID" value="NZ_JAVRIE010000001.1"/>
</dbReference>
<dbReference type="PANTHER" id="PTHR38674:SF1">
    <property type="entry name" value="ALKANE 1-MONOOXYGENASE 1"/>
    <property type="match status" value="1"/>
</dbReference>
<gene>
    <name evidence="14" type="ORF">RM544_02110</name>
</gene>
<feature type="transmembrane region" description="Helical" evidence="12">
    <location>
        <begin position="114"/>
        <end position="133"/>
    </location>
</feature>
<dbReference type="CDD" id="cd03512">
    <property type="entry name" value="Alkane-hydroxylase"/>
    <property type="match status" value="1"/>
</dbReference>
<dbReference type="GO" id="GO:0006629">
    <property type="term" value="P:lipid metabolic process"/>
    <property type="evidence" value="ECO:0007669"/>
    <property type="project" value="InterPro"/>
</dbReference>
<feature type="domain" description="Fatty acid desaturase" evidence="13">
    <location>
        <begin position="116"/>
        <end position="320"/>
    </location>
</feature>
<dbReference type="GO" id="GO:0046872">
    <property type="term" value="F:metal ion binding"/>
    <property type="evidence" value="ECO:0007669"/>
    <property type="project" value="UniProtKB-KW"/>
</dbReference>
<evidence type="ECO:0000313" key="14">
    <source>
        <dbReference type="EMBL" id="MDT0581320.1"/>
    </source>
</evidence>
<evidence type="ECO:0000256" key="7">
    <source>
        <dbReference type="ARBA" id="ARBA00022989"/>
    </source>
</evidence>
<feature type="transmembrane region" description="Helical" evidence="12">
    <location>
        <begin position="29"/>
        <end position="47"/>
    </location>
</feature>
<dbReference type="PANTHER" id="PTHR38674">
    <property type="entry name" value="ALKANE 1-MONOOXYGENASE 1"/>
    <property type="match status" value="1"/>
</dbReference>
<keyword evidence="6" id="KW-0479">Metal-binding</keyword>